<proteinExistence type="predicted"/>
<dbReference type="InterPro" id="IPR052179">
    <property type="entry name" value="DD-CPase-like"/>
</dbReference>
<dbReference type="KEGG" id="orb:IPMB12_01840"/>
<name>A0A6G9I9M2_9GAMM</name>
<feature type="domain" description="D-alanyl-D-alanine carboxypeptidase-like core" evidence="2">
    <location>
        <begin position="63"/>
        <end position="191"/>
    </location>
</feature>
<dbReference type="Gene3D" id="3.30.1380.10">
    <property type="match status" value="1"/>
</dbReference>
<dbReference type="PANTHER" id="PTHR34385">
    <property type="entry name" value="D-ALANYL-D-ALANINE CARBOXYPEPTIDASE"/>
    <property type="match status" value="1"/>
</dbReference>
<dbReference type="RefSeq" id="WP_166914380.1">
    <property type="nucleotide sequence ID" value="NZ_CP050253.1"/>
</dbReference>
<dbReference type="GO" id="GO:0008233">
    <property type="term" value="F:peptidase activity"/>
    <property type="evidence" value="ECO:0007669"/>
    <property type="project" value="InterPro"/>
</dbReference>
<dbReference type="InterPro" id="IPR003709">
    <property type="entry name" value="VanY-like_core_dom"/>
</dbReference>
<dbReference type="InParanoid" id="A0A6G9I9M2"/>
<evidence type="ECO:0000313" key="3">
    <source>
        <dbReference type="EMBL" id="QIQ20529.1"/>
    </source>
</evidence>
<dbReference type="GO" id="GO:0006508">
    <property type="term" value="P:proteolysis"/>
    <property type="evidence" value="ECO:0007669"/>
    <property type="project" value="InterPro"/>
</dbReference>
<accession>A0A6G9I9M2</accession>
<organism evidence="3 4">
    <name type="scientific">Zophobihabitans entericus</name>
    <dbReference type="NCBI Taxonomy" id="1635327"/>
    <lineage>
        <taxon>Bacteria</taxon>
        <taxon>Pseudomonadati</taxon>
        <taxon>Pseudomonadota</taxon>
        <taxon>Gammaproteobacteria</taxon>
        <taxon>Orbales</taxon>
        <taxon>Orbaceae</taxon>
        <taxon>Zophobihabitans</taxon>
    </lineage>
</organism>
<dbReference type="Pfam" id="PF02557">
    <property type="entry name" value="VanY"/>
    <property type="match status" value="1"/>
</dbReference>
<dbReference type="AlphaFoldDB" id="A0A6G9I9M2"/>
<feature type="signal peptide" evidence="1">
    <location>
        <begin position="1"/>
        <end position="18"/>
    </location>
</feature>
<dbReference type="SUPFAM" id="SSF55166">
    <property type="entry name" value="Hedgehog/DD-peptidase"/>
    <property type="match status" value="1"/>
</dbReference>
<gene>
    <name evidence="3" type="ORF">IPMB12_01840</name>
</gene>
<dbReference type="InterPro" id="IPR009045">
    <property type="entry name" value="Zn_M74/Hedgehog-like"/>
</dbReference>
<reference evidence="3 4" key="1">
    <citation type="submission" date="2020-03" db="EMBL/GenBank/DDBJ databases">
        <title>Complete genome sequence of Orbus sp. IPMB12 (BCRC 80908).</title>
        <authorList>
            <person name="Lo W.-S."/>
            <person name="Chang T.-H."/>
            <person name="Kuo C.-H."/>
        </authorList>
    </citation>
    <scope>NUCLEOTIDE SEQUENCE [LARGE SCALE GENOMIC DNA]</scope>
    <source>
        <strain evidence="3 4">IPMB12</strain>
    </source>
</reference>
<evidence type="ECO:0000313" key="4">
    <source>
        <dbReference type="Proteomes" id="UP000501168"/>
    </source>
</evidence>
<dbReference type="EMBL" id="CP050253">
    <property type="protein sequence ID" value="QIQ20529.1"/>
    <property type="molecule type" value="Genomic_DNA"/>
</dbReference>
<evidence type="ECO:0000259" key="2">
    <source>
        <dbReference type="Pfam" id="PF02557"/>
    </source>
</evidence>
<dbReference type="PANTHER" id="PTHR34385:SF1">
    <property type="entry name" value="PEPTIDOGLYCAN L-ALANYL-D-GLUTAMATE ENDOPEPTIDASE CWLK"/>
    <property type="match status" value="1"/>
</dbReference>
<protein>
    <submittedName>
        <fullName evidence="3">M15 family metallopeptidase</fullName>
    </submittedName>
</protein>
<sequence>MKKYILTLLLTISFYSMSTQQVIQLDELIGQFNEKSHPNYVALDSTILPVNKTGMYLQKEPLNKLIEAYHAFKAAHPNIPFVIVSATRNYTYQNGIWQRKWNSLYPKYNNATQTAADILQYSSMPGSSRHHWGTDVDITSVSSSYFQQDPKGKILYQWLVENMPKYGFCQAFNEGRDAGYLPEEWHWSYRPIAKQYIARYKYLLETQPEVIINKLNFAGHKELDLKTLLGQYVLSVNTDCY</sequence>
<keyword evidence="4" id="KW-1185">Reference proteome</keyword>
<keyword evidence="1" id="KW-0732">Signal</keyword>
<evidence type="ECO:0000256" key="1">
    <source>
        <dbReference type="SAM" id="SignalP"/>
    </source>
</evidence>
<feature type="chain" id="PRO_5026287280" evidence="1">
    <location>
        <begin position="19"/>
        <end position="241"/>
    </location>
</feature>
<dbReference type="Proteomes" id="UP000501168">
    <property type="component" value="Chromosome"/>
</dbReference>
<dbReference type="CDD" id="cd14847">
    <property type="entry name" value="DD-carboxypeptidase_like"/>
    <property type="match status" value="1"/>
</dbReference>